<proteinExistence type="predicted"/>
<feature type="chain" id="PRO_5007294014" evidence="1">
    <location>
        <begin position="17"/>
        <end position="127"/>
    </location>
</feature>
<keyword evidence="1" id="KW-0732">Signal</keyword>
<evidence type="ECO:0000256" key="1">
    <source>
        <dbReference type="SAM" id="SignalP"/>
    </source>
</evidence>
<dbReference type="Proteomes" id="UP000070444">
    <property type="component" value="Unassembled WGS sequence"/>
</dbReference>
<evidence type="ECO:0000313" key="3">
    <source>
        <dbReference type="Proteomes" id="UP000070444"/>
    </source>
</evidence>
<sequence length="127" mass="13644">MKFSTIFLTTAALAQNQVIVTRQDGSSNPVDATPGACRGLGGDPINGLKVPPGLALQFFDGEGCKGHQLGTGIGKYFVRYGNPIKIKSVKVVNEHGPTPNNAAYYYGYPGNANGDYYFNYNPIRNLL</sequence>
<reference evidence="2 3" key="1">
    <citation type="journal article" date="2015" name="Genome Biol. Evol.">
        <title>Phylogenomic analyses indicate that early fungi evolved digesting cell walls of algal ancestors of land plants.</title>
        <authorList>
            <person name="Chang Y."/>
            <person name="Wang S."/>
            <person name="Sekimoto S."/>
            <person name="Aerts A.L."/>
            <person name="Choi C."/>
            <person name="Clum A."/>
            <person name="LaButti K.M."/>
            <person name="Lindquist E.A."/>
            <person name="Yee Ngan C."/>
            <person name="Ohm R.A."/>
            <person name="Salamov A.A."/>
            <person name="Grigoriev I.V."/>
            <person name="Spatafora J.W."/>
            <person name="Berbee M.L."/>
        </authorList>
    </citation>
    <scope>NUCLEOTIDE SEQUENCE [LARGE SCALE GENOMIC DNA]</scope>
    <source>
        <strain evidence="2 3">NRRL 28638</strain>
    </source>
</reference>
<dbReference type="EMBL" id="KQ964854">
    <property type="protein sequence ID" value="KXN65574.1"/>
    <property type="molecule type" value="Genomic_DNA"/>
</dbReference>
<dbReference type="AlphaFoldDB" id="A0A137NS69"/>
<protein>
    <submittedName>
        <fullName evidence="2">Uncharacterized protein</fullName>
    </submittedName>
</protein>
<evidence type="ECO:0000313" key="2">
    <source>
        <dbReference type="EMBL" id="KXN65574.1"/>
    </source>
</evidence>
<feature type="signal peptide" evidence="1">
    <location>
        <begin position="1"/>
        <end position="16"/>
    </location>
</feature>
<keyword evidence="3" id="KW-1185">Reference proteome</keyword>
<organism evidence="2 3">
    <name type="scientific">Conidiobolus coronatus (strain ATCC 28846 / CBS 209.66 / NRRL 28638)</name>
    <name type="common">Delacroixia coronata</name>
    <dbReference type="NCBI Taxonomy" id="796925"/>
    <lineage>
        <taxon>Eukaryota</taxon>
        <taxon>Fungi</taxon>
        <taxon>Fungi incertae sedis</taxon>
        <taxon>Zoopagomycota</taxon>
        <taxon>Entomophthoromycotina</taxon>
        <taxon>Entomophthoromycetes</taxon>
        <taxon>Entomophthorales</taxon>
        <taxon>Ancylistaceae</taxon>
        <taxon>Conidiobolus</taxon>
    </lineage>
</organism>
<gene>
    <name evidence="2" type="ORF">CONCODRAFT_169257</name>
</gene>
<accession>A0A137NS69</accession>
<name>A0A137NS69_CONC2</name>